<evidence type="ECO:0000256" key="7">
    <source>
        <dbReference type="ARBA" id="ARBA00038093"/>
    </source>
</evidence>
<dbReference type="InterPro" id="IPR002716">
    <property type="entry name" value="PIN_dom"/>
</dbReference>
<dbReference type="Gene3D" id="3.40.50.1010">
    <property type="entry name" value="5'-nuclease"/>
    <property type="match status" value="1"/>
</dbReference>
<dbReference type="SUPFAM" id="SSF88723">
    <property type="entry name" value="PIN domain-like"/>
    <property type="match status" value="1"/>
</dbReference>
<feature type="domain" description="PIN" evidence="9">
    <location>
        <begin position="5"/>
        <end position="126"/>
    </location>
</feature>
<sequence>MIGWLLDTNVVASLMSANGAPSVKAWANVQDEHRLFISVITLAEIDKGIHHLSDDHPARPRYRLALAMLEERFAGRVLSLNDAAVRRWGRVSGTVLRRNGVAPSVVDTLLAATALEHDLHFVTRNVRDVADVGASVFNPWTDDATNFPVAGAPPRR</sequence>
<organism evidence="10 11">
    <name type="scientific">Caulobacter mirabilis</name>
    <dbReference type="NCBI Taxonomy" id="69666"/>
    <lineage>
        <taxon>Bacteria</taxon>
        <taxon>Pseudomonadati</taxon>
        <taxon>Pseudomonadota</taxon>
        <taxon>Alphaproteobacteria</taxon>
        <taxon>Caulobacterales</taxon>
        <taxon>Caulobacteraceae</taxon>
        <taxon>Caulobacter</taxon>
    </lineage>
</organism>
<comment type="function">
    <text evidence="8">Toxic component of a toxin-antitoxin (TA) system. An RNase.</text>
</comment>
<gene>
    <name evidence="8" type="primary">vapC</name>
    <name evidence="10" type="ORF">CSW64_09935</name>
</gene>
<evidence type="ECO:0000259" key="9">
    <source>
        <dbReference type="Pfam" id="PF01850"/>
    </source>
</evidence>
<keyword evidence="6 8" id="KW-0460">Magnesium</keyword>
<dbReference type="AlphaFoldDB" id="A0A2D2AXG7"/>
<keyword evidence="11" id="KW-1185">Reference proteome</keyword>
<dbReference type="GO" id="GO:0090729">
    <property type="term" value="F:toxin activity"/>
    <property type="evidence" value="ECO:0007669"/>
    <property type="project" value="UniProtKB-KW"/>
</dbReference>
<dbReference type="OrthoDB" id="7188375at2"/>
<keyword evidence="2 8" id="KW-1277">Toxin-antitoxin system</keyword>
<proteinExistence type="inferred from homology"/>
<evidence type="ECO:0000256" key="1">
    <source>
        <dbReference type="ARBA" id="ARBA00001946"/>
    </source>
</evidence>
<evidence type="ECO:0000313" key="11">
    <source>
        <dbReference type="Proteomes" id="UP000228945"/>
    </source>
</evidence>
<keyword evidence="3 8" id="KW-0540">Nuclease</keyword>
<protein>
    <recommendedName>
        <fullName evidence="8">Ribonuclease VapC</fullName>
        <shortName evidence="8">RNase VapC</shortName>
        <ecNumber evidence="8">3.1.-.-</ecNumber>
    </recommendedName>
    <alternativeName>
        <fullName evidence="8">Toxin VapC</fullName>
    </alternativeName>
</protein>
<comment type="similarity">
    <text evidence="7 8">Belongs to the PINc/VapC protein family.</text>
</comment>
<comment type="cofactor">
    <cofactor evidence="1 8">
        <name>Mg(2+)</name>
        <dbReference type="ChEBI" id="CHEBI:18420"/>
    </cofactor>
</comment>
<dbReference type="GO" id="GO:0016787">
    <property type="term" value="F:hydrolase activity"/>
    <property type="evidence" value="ECO:0007669"/>
    <property type="project" value="UniProtKB-KW"/>
</dbReference>
<evidence type="ECO:0000256" key="2">
    <source>
        <dbReference type="ARBA" id="ARBA00022649"/>
    </source>
</evidence>
<feature type="binding site" evidence="8">
    <location>
        <position position="7"/>
    </location>
    <ligand>
        <name>Mg(2+)</name>
        <dbReference type="ChEBI" id="CHEBI:18420"/>
    </ligand>
</feature>
<evidence type="ECO:0000256" key="4">
    <source>
        <dbReference type="ARBA" id="ARBA00022723"/>
    </source>
</evidence>
<dbReference type="HAMAP" id="MF_00265">
    <property type="entry name" value="VapC_Nob1"/>
    <property type="match status" value="1"/>
</dbReference>
<evidence type="ECO:0000256" key="6">
    <source>
        <dbReference type="ARBA" id="ARBA00022842"/>
    </source>
</evidence>
<dbReference type="CDD" id="cd18746">
    <property type="entry name" value="PIN_VapC4-5_FitB-like"/>
    <property type="match status" value="1"/>
</dbReference>
<dbReference type="InterPro" id="IPR022907">
    <property type="entry name" value="VapC_family"/>
</dbReference>
<evidence type="ECO:0000256" key="8">
    <source>
        <dbReference type="HAMAP-Rule" id="MF_00265"/>
    </source>
</evidence>
<keyword evidence="8" id="KW-0800">Toxin</keyword>
<accession>A0A2D2AXG7</accession>
<dbReference type="InterPro" id="IPR050556">
    <property type="entry name" value="Type_II_TA_system_RNase"/>
</dbReference>
<dbReference type="EC" id="3.1.-.-" evidence="8"/>
<evidence type="ECO:0000256" key="3">
    <source>
        <dbReference type="ARBA" id="ARBA00022722"/>
    </source>
</evidence>
<reference evidence="10 11" key="1">
    <citation type="submission" date="2017-10" db="EMBL/GenBank/DDBJ databases">
        <title>Genome sequence of Caulobacter mirabilis FWC38.</title>
        <authorList>
            <person name="Fiebig A."/>
            <person name="Crosson S."/>
        </authorList>
    </citation>
    <scope>NUCLEOTIDE SEQUENCE [LARGE SCALE GENOMIC DNA]</scope>
    <source>
        <strain evidence="10 11">FWC 38</strain>
    </source>
</reference>
<dbReference type="GO" id="GO:0000287">
    <property type="term" value="F:magnesium ion binding"/>
    <property type="evidence" value="ECO:0007669"/>
    <property type="project" value="UniProtKB-UniRule"/>
</dbReference>
<dbReference type="GO" id="GO:0004540">
    <property type="term" value="F:RNA nuclease activity"/>
    <property type="evidence" value="ECO:0007669"/>
    <property type="project" value="InterPro"/>
</dbReference>
<dbReference type="KEGG" id="cmb:CSW64_09935"/>
<dbReference type="PANTHER" id="PTHR33653:SF1">
    <property type="entry name" value="RIBONUCLEASE VAPC2"/>
    <property type="match status" value="1"/>
</dbReference>
<keyword evidence="5 8" id="KW-0378">Hydrolase</keyword>
<evidence type="ECO:0000256" key="5">
    <source>
        <dbReference type="ARBA" id="ARBA00022801"/>
    </source>
</evidence>
<evidence type="ECO:0000313" key="10">
    <source>
        <dbReference type="EMBL" id="ATQ42708.1"/>
    </source>
</evidence>
<dbReference type="RefSeq" id="WP_099621962.1">
    <property type="nucleotide sequence ID" value="NZ_CP024201.1"/>
</dbReference>
<dbReference type="Proteomes" id="UP000228945">
    <property type="component" value="Chromosome"/>
</dbReference>
<dbReference type="Pfam" id="PF01850">
    <property type="entry name" value="PIN"/>
    <property type="match status" value="1"/>
</dbReference>
<keyword evidence="4 8" id="KW-0479">Metal-binding</keyword>
<dbReference type="PANTHER" id="PTHR33653">
    <property type="entry name" value="RIBONUCLEASE VAPC2"/>
    <property type="match status" value="1"/>
</dbReference>
<feature type="binding site" evidence="8">
    <location>
        <position position="107"/>
    </location>
    <ligand>
        <name>Mg(2+)</name>
        <dbReference type="ChEBI" id="CHEBI:18420"/>
    </ligand>
</feature>
<dbReference type="InterPro" id="IPR029060">
    <property type="entry name" value="PIN-like_dom_sf"/>
</dbReference>
<dbReference type="EMBL" id="CP024201">
    <property type="protein sequence ID" value="ATQ42708.1"/>
    <property type="molecule type" value="Genomic_DNA"/>
</dbReference>
<name>A0A2D2AXG7_9CAUL</name>